<comment type="caution">
    <text evidence="2">The sequence shown here is derived from an EMBL/GenBank/DDBJ whole genome shotgun (WGS) entry which is preliminary data.</text>
</comment>
<dbReference type="PANTHER" id="PTHR46375">
    <property type="entry name" value="KELCH REPEAT AND BTB DOMAIN-CONTAINING PROTEIN 13-RELATED"/>
    <property type="match status" value="1"/>
</dbReference>
<dbReference type="Proteomes" id="UP001480595">
    <property type="component" value="Unassembled WGS sequence"/>
</dbReference>
<dbReference type="RefSeq" id="XP_066714541.1">
    <property type="nucleotide sequence ID" value="XM_066859054.1"/>
</dbReference>
<dbReference type="InterPro" id="IPR052392">
    <property type="entry name" value="Kelch-BTB_domain-containing"/>
</dbReference>
<gene>
    <name evidence="2" type="ORF">PG994_007645</name>
</gene>
<dbReference type="InterPro" id="IPR015915">
    <property type="entry name" value="Kelch-typ_b-propeller"/>
</dbReference>
<feature type="chain" id="PRO_5045672911" evidence="1">
    <location>
        <begin position="23"/>
        <end position="307"/>
    </location>
</feature>
<dbReference type="Pfam" id="PF01344">
    <property type="entry name" value="Kelch_1"/>
    <property type="match status" value="1"/>
</dbReference>
<dbReference type="Gene3D" id="2.120.10.80">
    <property type="entry name" value="Kelch-type beta propeller"/>
    <property type="match status" value="2"/>
</dbReference>
<evidence type="ECO:0000256" key="1">
    <source>
        <dbReference type="SAM" id="SignalP"/>
    </source>
</evidence>
<evidence type="ECO:0000313" key="3">
    <source>
        <dbReference type="Proteomes" id="UP001480595"/>
    </source>
</evidence>
<dbReference type="SMART" id="SM00612">
    <property type="entry name" value="Kelch"/>
    <property type="match status" value="2"/>
</dbReference>
<dbReference type="EMBL" id="JAQQWL010000008">
    <property type="protein sequence ID" value="KAK8061279.1"/>
    <property type="molecule type" value="Genomic_DNA"/>
</dbReference>
<dbReference type="GeneID" id="92092117"/>
<reference evidence="2 3" key="1">
    <citation type="submission" date="2023-01" db="EMBL/GenBank/DDBJ databases">
        <title>Analysis of 21 Apiospora genomes using comparative genomics revels a genus with tremendous synthesis potential of carbohydrate active enzymes and secondary metabolites.</title>
        <authorList>
            <person name="Sorensen T."/>
        </authorList>
    </citation>
    <scope>NUCLEOTIDE SEQUENCE [LARGE SCALE GENOMIC DNA]</scope>
    <source>
        <strain evidence="2 3">CBS 135458</strain>
    </source>
</reference>
<dbReference type="PRINTS" id="PR00501">
    <property type="entry name" value="KELCHREPEAT"/>
</dbReference>
<name>A0ABR1UTY6_9PEZI</name>
<sequence length="307" mass="31490">MLVLASRLLLLLLPLAAHSSAAAPHTQPRALSSTRQLHAESHWETLPSLPLGPRQENSVAALGTDVYILAGITAAAPNATAFPSLQLVQAYSTESRTWRRVADVPTPLNHAHLAAVAGKLYVLGSLTGDGPFLPTGVSYKYDAGADAWTRLPKDGHMPEGSERGAGAVGSGGTANVSVFDTQTGTWLPAEGWPALPDGGRDHAGGAVVGDTMAGMPTPRGGLMAAAVDGKVYTFGGENDEALGAGPDGVYADVEVYDTETDCWEKLPDMAVPRHGTGAAVVAGRIFIPGGANMTGAGATSVFDAFSP</sequence>
<dbReference type="PANTHER" id="PTHR46375:SF3">
    <property type="entry name" value="KELCH REPEAT AND BTB DOMAIN-CONTAINING PROTEIN 13"/>
    <property type="match status" value="1"/>
</dbReference>
<keyword evidence="3" id="KW-1185">Reference proteome</keyword>
<evidence type="ECO:0000313" key="2">
    <source>
        <dbReference type="EMBL" id="KAK8061279.1"/>
    </source>
</evidence>
<keyword evidence="1" id="KW-0732">Signal</keyword>
<accession>A0ABR1UTY6</accession>
<organism evidence="2 3">
    <name type="scientific">Apiospora phragmitis</name>
    <dbReference type="NCBI Taxonomy" id="2905665"/>
    <lineage>
        <taxon>Eukaryota</taxon>
        <taxon>Fungi</taxon>
        <taxon>Dikarya</taxon>
        <taxon>Ascomycota</taxon>
        <taxon>Pezizomycotina</taxon>
        <taxon>Sordariomycetes</taxon>
        <taxon>Xylariomycetidae</taxon>
        <taxon>Amphisphaeriales</taxon>
        <taxon>Apiosporaceae</taxon>
        <taxon>Apiospora</taxon>
    </lineage>
</organism>
<proteinExistence type="predicted"/>
<dbReference type="SUPFAM" id="SSF50965">
    <property type="entry name" value="Galactose oxidase, central domain"/>
    <property type="match status" value="1"/>
</dbReference>
<protein>
    <submittedName>
        <fullName evidence="2">Kelch domain protein</fullName>
    </submittedName>
</protein>
<dbReference type="InterPro" id="IPR006652">
    <property type="entry name" value="Kelch_1"/>
</dbReference>
<feature type="signal peptide" evidence="1">
    <location>
        <begin position="1"/>
        <end position="22"/>
    </location>
</feature>
<dbReference type="InterPro" id="IPR011043">
    <property type="entry name" value="Gal_Oxase/kelch_b-propeller"/>
</dbReference>